<sequence>MRPPFDAERCGKTPTRLVEASSSALNTSVGCEEGYMSFAAVRAYTGTRVQRRTTQHVRSQPSDTKARD</sequence>
<dbReference type="AlphaFoldDB" id="A0A1Y2I8W3"/>
<evidence type="ECO:0000313" key="2">
    <source>
        <dbReference type="EMBL" id="OSC96341.1"/>
    </source>
</evidence>
<evidence type="ECO:0000313" key="3">
    <source>
        <dbReference type="Proteomes" id="UP000193067"/>
    </source>
</evidence>
<name>A0A1Y2I8W3_TRAC3</name>
<protein>
    <submittedName>
        <fullName evidence="2">Uncharacterized protein</fullName>
    </submittedName>
</protein>
<evidence type="ECO:0000256" key="1">
    <source>
        <dbReference type="SAM" id="MobiDB-lite"/>
    </source>
</evidence>
<dbReference type="Proteomes" id="UP000193067">
    <property type="component" value="Unassembled WGS sequence"/>
</dbReference>
<gene>
    <name evidence="2" type="ORF">PYCCODRAFT_91501</name>
</gene>
<organism evidence="2 3">
    <name type="scientific">Trametes coccinea (strain BRFM310)</name>
    <name type="common">Pycnoporus coccineus</name>
    <dbReference type="NCBI Taxonomy" id="1353009"/>
    <lineage>
        <taxon>Eukaryota</taxon>
        <taxon>Fungi</taxon>
        <taxon>Dikarya</taxon>
        <taxon>Basidiomycota</taxon>
        <taxon>Agaricomycotina</taxon>
        <taxon>Agaricomycetes</taxon>
        <taxon>Polyporales</taxon>
        <taxon>Polyporaceae</taxon>
        <taxon>Trametes</taxon>
    </lineage>
</organism>
<accession>A0A1Y2I8W3</accession>
<dbReference type="EMBL" id="KZ084188">
    <property type="protein sequence ID" value="OSC96341.1"/>
    <property type="molecule type" value="Genomic_DNA"/>
</dbReference>
<feature type="compositionally biased region" description="Polar residues" evidence="1">
    <location>
        <begin position="59"/>
        <end position="68"/>
    </location>
</feature>
<feature type="region of interest" description="Disordered" evidence="1">
    <location>
        <begin position="49"/>
        <end position="68"/>
    </location>
</feature>
<keyword evidence="3" id="KW-1185">Reference proteome</keyword>
<dbReference type="PROSITE" id="PS51257">
    <property type="entry name" value="PROKAR_LIPOPROTEIN"/>
    <property type="match status" value="1"/>
</dbReference>
<proteinExistence type="predicted"/>
<reference evidence="2 3" key="1">
    <citation type="journal article" date="2015" name="Biotechnol. Biofuels">
        <title>Enhanced degradation of softwood versus hardwood by the white-rot fungus Pycnoporus coccineus.</title>
        <authorList>
            <person name="Couturier M."/>
            <person name="Navarro D."/>
            <person name="Chevret D."/>
            <person name="Henrissat B."/>
            <person name="Piumi F."/>
            <person name="Ruiz-Duenas F.J."/>
            <person name="Martinez A.T."/>
            <person name="Grigoriev I.V."/>
            <person name="Riley R."/>
            <person name="Lipzen A."/>
            <person name="Berrin J.G."/>
            <person name="Master E.R."/>
            <person name="Rosso M.N."/>
        </authorList>
    </citation>
    <scope>NUCLEOTIDE SEQUENCE [LARGE SCALE GENOMIC DNA]</scope>
    <source>
        <strain evidence="2 3">BRFM310</strain>
    </source>
</reference>